<dbReference type="PATRIC" id="fig|1227492.4.peg.4013"/>
<reference evidence="1 2" key="1">
    <citation type="journal article" date="2014" name="PLoS Genet.">
        <title>Phylogenetically driven sequencing of extremely halophilic archaea reveals strategies for static and dynamic osmo-response.</title>
        <authorList>
            <person name="Becker E.A."/>
            <person name="Seitzer P.M."/>
            <person name="Tritt A."/>
            <person name="Larsen D."/>
            <person name="Krusor M."/>
            <person name="Yao A.I."/>
            <person name="Wu D."/>
            <person name="Madern D."/>
            <person name="Eisen J.A."/>
            <person name="Darling A.E."/>
            <person name="Facciotti M.T."/>
        </authorList>
    </citation>
    <scope>NUCLEOTIDE SEQUENCE [LARGE SCALE GENOMIC DNA]</scope>
    <source>
        <strain evidence="1 2">JCM 10990</strain>
    </source>
</reference>
<dbReference type="Proteomes" id="UP000011693">
    <property type="component" value="Unassembled WGS sequence"/>
</dbReference>
<comment type="caution">
    <text evidence="1">The sequence shown here is derived from an EMBL/GenBank/DDBJ whole genome shotgun (WGS) entry which is preliminary data.</text>
</comment>
<evidence type="ECO:0000313" key="2">
    <source>
        <dbReference type="Proteomes" id="UP000011693"/>
    </source>
</evidence>
<dbReference type="EMBL" id="AOIN01000100">
    <property type="protein sequence ID" value="ELY93021.1"/>
    <property type="molecule type" value="Genomic_DNA"/>
</dbReference>
<organism evidence="1 2">
    <name type="scientific">Natrialba chahannaoensis JCM 10990</name>
    <dbReference type="NCBI Taxonomy" id="1227492"/>
    <lineage>
        <taxon>Archaea</taxon>
        <taxon>Methanobacteriati</taxon>
        <taxon>Methanobacteriota</taxon>
        <taxon>Stenosarchaea group</taxon>
        <taxon>Halobacteria</taxon>
        <taxon>Halobacteriales</taxon>
        <taxon>Natrialbaceae</taxon>
        <taxon>Natrialba</taxon>
    </lineage>
</organism>
<evidence type="ECO:0000313" key="1">
    <source>
        <dbReference type="EMBL" id="ELY93021.1"/>
    </source>
</evidence>
<gene>
    <name evidence="1" type="ORF">C482_20141</name>
</gene>
<protein>
    <submittedName>
        <fullName evidence="1">Uncharacterized protein</fullName>
    </submittedName>
</protein>
<name>M0A3Y0_9EURY</name>
<proteinExistence type="predicted"/>
<dbReference type="AlphaFoldDB" id="M0A3Y0"/>
<sequence length="111" mass="12095">MQLLLYVPLESQSYGVATDLTDTSHLMVAEANFDRENATAVTDLSSATQRAFNEPRLELTDGESGWQAVTVTVCHDSLLVCPASDEAPDFPPDGTFTFPVKPRIVRAYACV</sequence>
<keyword evidence="2" id="KW-1185">Reference proteome</keyword>
<dbReference type="STRING" id="1227492.C482_20141"/>
<accession>M0A3Y0</accession>